<keyword evidence="3" id="KW-0804">Transcription</keyword>
<keyword evidence="2 4" id="KW-0238">DNA-binding</keyword>
<keyword evidence="1" id="KW-0805">Transcription regulation</keyword>
<dbReference type="PROSITE" id="PS50977">
    <property type="entry name" value="HTH_TETR_2"/>
    <property type="match status" value="1"/>
</dbReference>
<dbReference type="OrthoDB" id="4541465at2"/>
<dbReference type="PANTHER" id="PTHR47506:SF6">
    <property type="entry name" value="HTH-TYPE TRANSCRIPTIONAL REPRESSOR NEMR"/>
    <property type="match status" value="1"/>
</dbReference>
<evidence type="ECO:0000256" key="3">
    <source>
        <dbReference type="ARBA" id="ARBA00023163"/>
    </source>
</evidence>
<evidence type="ECO:0000256" key="2">
    <source>
        <dbReference type="ARBA" id="ARBA00023125"/>
    </source>
</evidence>
<proteinExistence type="predicted"/>
<dbReference type="PANTHER" id="PTHR47506">
    <property type="entry name" value="TRANSCRIPTIONAL REGULATORY PROTEIN"/>
    <property type="match status" value="1"/>
</dbReference>
<dbReference type="SUPFAM" id="SSF48498">
    <property type="entry name" value="Tetracyclin repressor-like, C-terminal domain"/>
    <property type="match status" value="1"/>
</dbReference>
<evidence type="ECO:0000256" key="5">
    <source>
        <dbReference type="SAM" id="MobiDB-lite"/>
    </source>
</evidence>
<gene>
    <name evidence="7" type="ORF">DKY63_04535</name>
</gene>
<evidence type="ECO:0000256" key="4">
    <source>
        <dbReference type="PROSITE-ProRule" id="PRU00335"/>
    </source>
</evidence>
<name>A0A2Z4RDK5_PSEPU</name>
<reference evidence="7 8" key="1">
    <citation type="submission" date="2018-05" db="EMBL/GenBank/DDBJ databases">
        <title>Whole genome sequence of Pseudomonas putida JBC17.</title>
        <authorList>
            <person name="Lee Y.H."/>
            <person name="David K."/>
        </authorList>
    </citation>
    <scope>NUCLEOTIDE SEQUENCE [LARGE SCALE GENOMIC DNA]</scope>
    <source>
        <strain evidence="7 8">JBC17</strain>
    </source>
</reference>
<dbReference type="Pfam" id="PF00440">
    <property type="entry name" value="TetR_N"/>
    <property type="match status" value="1"/>
</dbReference>
<accession>A0A2Z4RDK5</accession>
<dbReference type="RefSeq" id="WP_110962992.1">
    <property type="nucleotide sequence ID" value="NZ_CP029693.1"/>
</dbReference>
<dbReference type="SUPFAM" id="SSF46689">
    <property type="entry name" value="Homeodomain-like"/>
    <property type="match status" value="1"/>
</dbReference>
<dbReference type="AlphaFoldDB" id="A0A2Z4RDK5"/>
<feature type="domain" description="HTH tetR-type" evidence="6">
    <location>
        <begin position="22"/>
        <end position="82"/>
    </location>
</feature>
<protein>
    <submittedName>
        <fullName evidence="7">TetR family transcriptional regulator</fullName>
    </submittedName>
</protein>
<dbReference type="InterPro" id="IPR011075">
    <property type="entry name" value="TetR_C"/>
</dbReference>
<dbReference type="InterPro" id="IPR009057">
    <property type="entry name" value="Homeodomain-like_sf"/>
</dbReference>
<feature type="region of interest" description="Disordered" evidence="5">
    <location>
        <begin position="1"/>
        <end position="23"/>
    </location>
</feature>
<evidence type="ECO:0000313" key="7">
    <source>
        <dbReference type="EMBL" id="AWY39210.1"/>
    </source>
</evidence>
<organism evidence="7 8">
    <name type="scientific">Pseudomonas putida</name>
    <name type="common">Arthrobacter siderocapsulatus</name>
    <dbReference type="NCBI Taxonomy" id="303"/>
    <lineage>
        <taxon>Bacteria</taxon>
        <taxon>Pseudomonadati</taxon>
        <taxon>Pseudomonadota</taxon>
        <taxon>Gammaproteobacteria</taxon>
        <taxon>Pseudomonadales</taxon>
        <taxon>Pseudomonadaceae</taxon>
        <taxon>Pseudomonas</taxon>
    </lineage>
</organism>
<dbReference type="Pfam" id="PF16925">
    <property type="entry name" value="TetR_C_13"/>
    <property type="match status" value="1"/>
</dbReference>
<dbReference type="EMBL" id="CP029693">
    <property type="protein sequence ID" value="AWY39210.1"/>
    <property type="molecule type" value="Genomic_DNA"/>
</dbReference>
<dbReference type="InterPro" id="IPR001647">
    <property type="entry name" value="HTH_TetR"/>
</dbReference>
<dbReference type="GO" id="GO:0003677">
    <property type="term" value="F:DNA binding"/>
    <property type="evidence" value="ECO:0007669"/>
    <property type="project" value="UniProtKB-UniRule"/>
</dbReference>
<feature type="DNA-binding region" description="H-T-H motif" evidence="4">
    <location>
        <begin position="45"/>
        <end position="64"/>
    </location>
</feature>
<evidence type="ECO:0000256" key="1">
    <source>
        <dbReference type="ARBA" id="ARBA00023015"/>
    </source>
</evidence>
<dbReference type="Gene3D" id="1.10.357.10">
    <property type="entry name" value="Tetracycline Repressor, domain 2"/>
    <property type="match status" value="1"/>
</dbReference>
<evidence type="ECO:0000259" key="6">
    <source>
        <dbReference type="PROSITE" id="PS50977"/>
    </source>
</evidence>
<evidence type="ECO:0000313" key="8">
    <source>
        <dbReference type="Proteomes" id="UP000250299"/>
    </source>
</evidence>
<dbReference type="Proteomes" id="UP000250299">
    <property type="component" value="Chromosome"/>
</dbReference>
<dbReference type="InterPro" id="IPR036271">
    <property type="entry name" value="Tet_transcr_reg_TetR-rel_C_sf"/>
</dbReference>
<sequence>MTNIPATPRKRGRPAKAAGDHRETRETLCRAGVAALTEKGFSATGIDEILKSVGVPKGSFYHFFASKEAFGSELITLYARYFVAKIDHFLLDESLTPLQRIMAFCDDAERGMQRFDFHRGCLVGNLGQEMGALPESFRGQLTDVLLDWQARFERCLEQAKAVGEIPGDADCARLAAFFWIGWEGAVLRAKLERDGEALRVFGEMFLTSLSVRTPERSHHG</sequence>